<dbReference type="InterPro" id="IPR051046">
    <property type="entry name" value="MurCDEF_CellWall_CoF430Synth"/>
</dbReference>
<dbReference type="InterPro" id="IPR036615">
    <property type="entry name" value="Mur_ligase_C_dom_sf"/>
</dbReference>
<name>A0A645HKT1_9ZZZZ</name>
<accession>A0A645HKT1</accession>
<comment type="caution">
    <text evidence="5">The sequence shown here is derived from an EMBL/GenBank/DDBJ whole genome shotgun (WGS) entry which is preliminary data.</text>
</comment>
<dbReference type="EC" id="6.3.2.10" evidence="5"/>
<dbReference type="Pfam" id="PF02875">
    <property type="entry name" value="Mur_ligase_C"/>
    <property type="match status" value="1"/>
</dbReference>
<feature type="domain" description="Mur ligase C-terminal" evidence="4">
    <location>
        <begin position="45"/>
        <end position="166"/>
    </location>
</feature>
<organism evidence="5">
    <name type="scientific">bioreactor metagenome</name>
    <dbReference type="NCBI Taxonomy" id="1076179"/>
    <lineage>
        <taxon>unclassified sequences</taxon>
        <taxon>metagenomes</taxon>
        <taxon>ecological metagenomes</taxon>
    </lineage>
</organism>
<dbReference type="Gene3D" id="3.90.190.20">
    <property type="entry name" value="Mur ligase, C-terminal domain"/>
    <property type="match status" value="1"/>
</dbReference>
<keyword evidence="2" id="KW-0547">Nucleotide-binding</keyword>
<sequence>MIETQLVGSYNADNVMAALAIGKLFFIDTKASYEAISNYVPTNNRSQLVTGRYNKIIIDAYNANPTSMRAALSNFAVMEKRLSAMVLGDMLELGEESQNEHKGILEVISGMNADILFFVGKEYREAARSFGNIVSKAHFFDTSAELKEYLISNPLKEHTVLVKGSRGTCVEKVVEAL</sequence>
<evidence type="ECO:0000256" key="3">
    <source>
        <dbReference type="ARBA" id="ARBA00022840"/>
    </source>
</evidence>
<evidence type="ECO:0000256" key="2">
    <source>
        <dbReference type="ARBA" id="ARBA00022741"/>
    </source>
</evidence>
<evidence type="ECO:0000256" key="1">
    <source>
        <dbReference type="ARBA" id="ARBA00022598"/>
    </source>
</evidence>
<evidence type="ECO:0000259" key="4">
    <source>
        <dbReference type="Pfam" id="PF02875"/>
    </source>
</evidence>
<dbReference type="GO" id="GO:0005524">
    <property type="term" value="F:ATP binding"/>
    <property type="evidence" value="ECO:0007669"/>
    <property type="project" value="UniProtKB-KW"/>
</dbReference>
<dbReference type="PANTHER" id="PTHR43024">
    <property type="entry name" value="UDP-N-ACETYLMURAMOYL-TRIPEPTIDE--D-ALANYL-D-ALANINE LIGASE"/>
    <property type="match status" value="1"/>
</dbReference>
<dbReference type="InterPro" id="IPR004101">
    <property type="entry name" value="Mur_ligase_C"/>
</dbReference>
<gene>
    <name evidence="5" type="primary">murF_46</name>
    <name evidence="5" type="ORF">SDC9_187163</name>
</gene>
<evidence type="ECO:0000313" key="5">
    <source>
        <dbReference type="EMBL" id="MPN39635.1"/>
    </source>
</evidence>
<dbReference type="PANTHER" id="PTHR43024:SF1">
    <property type="entry name" value="UDP-N-ACETYLMURAMOYL-TRIPEPTIDE--D-ALANYL-D-ALANINE LIGASE"/>
    <property type="match status" value="1"/>
</dbReference>
<dbReference type="AlphaFoldDB" id="A0A645HKT1"/>
<reference evidence="5" key="1">
    <citation type="submission" date="2019-08" db="EMBL/GenBank/DDBJ databases">
        <authorList>
            <person name="Kucharzyk K."/>
            <person name="Murdoch R.W."/>
            <person name="Higgins S."/>
            <person name="Loffler F."/>
        </authorList>
    </citation>
    <scope>NUCLEOTIDE SEQUENCE</scope>
</reference>
<protein>
    <submittedName>
        <fullName evidence="5">UDP-N-acetylmuramoyl-tripeptide--D-alanyl-D-alanine ligase</fullName>
        <ecNumber evidence="5">6.3.2.10</ecNumber>
    </submittedName>
</protein>
<dbReference type="SUPFAM" id="SSF53244">
    <property type="entry name" value="MurD-like peptide ligases, peptide-binding domain"/>
    <property type="match status" value="1"/>
</dbReference>
<dbReference type="EMBL" id="VSSQ01095559">
    <property type="protein sequence ID" value="MPN39635.1"/>
    <property type="molecule type" value="Genomic_DNA"/>
</dbReference>
<keyword evidence="3" id="KW-0067">ATP-binding</keyword>
<proteinExistence type="predicted"/>
<keyword evidence="1 5" id="KW-0436">Ligase</keyword>
<dbReference type="GO" id="GO:0047480">
    <property type="term" value="F:UDP-N-acetylmuramoyl-tripeptide-D-alanyl-D-alanine ligase activity"/>
    <property type="evidence" value="ECO:0007669"/>
    <property type="project" value="UniProtKB-EC"/>
</dbReference>